<gene>
    <name evidence="1" type="ORF">KHX94_18715</name>
</gene>
<evidence type="ECO:0008006" key="3">
    <source>
        <dbReference type="Google" id="ProtNLM"/>
    </source>
</evidence>
<dbReference type="EMBL" id="CP074572">
    <property type="protein sequence ID" value="QVK24940.1"/>
    <property type="molecule type" value="Genomic_DNA"/>
</dbReference>
<proteinExistence type="predicted"/>
<sequence>MKTPTRYWFLSNFSNGIGGINFEEAANFCCVSPRTVRHWWQHGCPPWIDRMAEISKRMIPETKEWRGFSFSHDGSRLLTPYSNQSYSPSDLLRHFYEKQFSALTRVERDKLAEQLAAVRSDEEAEAIRTELDYIAKTLEKLKDSPILAPAGRFNQVVKK</sequence>
<keyword evidence="2" id="KW-1185">Reference proteome</keyword>
<accession>A0ABX8DJN3</accession>
<dbReference type="RefSeq" id="WP_213683518.1">
    <property type="nucleotide sequence ID" value="NZ_JAKILQ010000001.1"/>
</dbReference>
<name>A0ABX8DJN3_9GAMM</name>
<evidence type="ECO:0000313" key="1">
    <source>
        <dbReference type="EMBL" id="QVK24940.1"/>
    </source>
</evidence>
<organism evidence="1 2">
    <name type="scientific">Shewanella dokdonensis</name>
    <dbReference type="NCBI Taxonomy" id="712036"/>
    <lineage>
        <taxon>Bacteria</taxon>
        <taxon>Pseudomonadati</taxon>
        <taxon>Pseudomonadota</taxon>
        <taxon>Gammaproteobacteria</taxon>
        <taxon>Alteromonadales</taxon>
        <taxon>Shewanellaceae</taxon>
        <taxon>Shewanella</taxon>
    </lineage>
</organism>
<reference evidence="1 2" key="1">
    <citation type="journal article" date="2012" name="Int. J. Syst. Evol. Microbiol.">
        <title>Shewanella dokdonensis sp. nov., isolated from seawater.</title>
        <authorList>
            <person name="Sung H.R."/>
            <person name="Yoon J.H."/>
            <person name="Ghim S.Y."/>
        </authorList>
    </citation>
    <scope>NUCLEOTIDE SEQUENCE [LARGE SCALE GENOMIC DNA]</scope>
    <source>
        <strain evidence="1 2">DSM 23626</strain>
    </source>
</reference>
<protein>
    <recommendedName>
        <fullName evidence="3">DNA-binding protein</fullName>
    </recommendedName>
</protein>
<evidence type="ECO:0000313" key="2">
    <source>
        <dbReference type="Proteomes" id="UP000676428"/>
    </source>
</evidence>
<dbReference type="Proteomes" id="UP000676428">
    <property type="component" value="Chromosome"/>
</dbReference>